<dbReference type="RefSeq" id="XP_070892517.1">
    <property type="nucleotide sequence ID" value="XM_071048907.1"/>
</dbReference>
<evidence type="ECO:0000259" key="6">
    <source>
        <dbReference type="Pfam" id="PF00724"/>
    </source>
</evidence>
<protein>
    <recommendedName>
        <fullName evidence="6">NADH:flavin oxidoreductase/NADH oxidase N-terminal domain-containing protein</fullName>
    </recommendedName>
</protein>
<evidence type="ECO:0000313" key="8">
    <source>
        <dbReference type="Proteomes" id="UP001610444"/>
    </source>
</evidence>
<accession>A0ABR4JBE3</accession>
<comment type="similarity">
    <text evidence="1">Belongs to the NADH:flavin oxidoreductase/NADH oxidase family.</text>
</comment>
<keyword evidence="4" id="KW-0560">Oxidoreductase</keyword>
<dbReference type="Proteomes" id="UP001610444">
    <property type="component" value="Unassembled WGS sequence"/>
</dbReference>
<keyword evidence="8" id="KW-1185">Reference proteome</keyword>
<proteinExistence type="inferred from homology"/>
<dbReference type="InterPro" id="IPR051799">
    <property type="entry name" value="NADH_flavin_oxidoreductase"/>
</dbReference>
<dbReference type="Pfam" id="PF00724">
    <property type="entry name" value="Oxidored_FMN"/>
    <property type="match status" value="1"/>
</dbReference>
<dbReference type="PANTHER" id="PTHR43656">
    <property type="entry name" value="BINDING OXIDOREDUCTASE, PUTATIVE (AFU_ORTHOLOGUE AFUA_2G08260)-RELATED"/>
    <property type="match status" value="1"/>
</dbReference>
<sequence length="411" mass="44616">MDSPINNPLTLKCGLKLKNRLVKAAMAECIADSNGLPTNVHNNIYKQWGAGGWGMVFTGNVQVDRMYLGDARDTAFDSSQEAEFLARWSALTEECTKVGTPAIMQINHPGRQSPLGAGTRGFCEKNISPSAIPLNLGSGLIARFASSVLFGTPREMSQQDIDFVINRFVDCSRLAHKAGFQGVELHAAHGYLLAQFLSPKTNQRNDAYGGSAESRARIITEIIHGIRDALPATFCIGIKLNSVDHQSRETLAACVKQLRLIVAAGVDFVEISGGTYEDPQMMQAAAQPQQEKSARTITREAFFLEFASAIRHEIPDVPLLVTGGFRTRRGLAAALADNACDLVGLGRPAVVNPYLPNSVILNEDIPDEQAYFPTKPIPPSWFVKVSGVKSAGSGAESKWYSKQIQQRGRGK</sequence>
<evidence type="ECO:0000256" key="3">
    <source>
        <dbReference type="ARBA" id="ARBA00022643"/>
    </source>
</evidence>
<dbReference type="GeneID" id="98164071"/>
<dbReference type="EMBL" id="JBFXLR010000098">
    <property type="protein sequence ID" value="KAL2837382.1"/>
    <property type="molecule type" value="Genomic_DNA"/>
</dbReference>
<dbReference type="SUPFAM" id="SSF51395">
    <property type="entry name" value="FMN-linked oxidoreductases"/>
    <property type="match status" value="1"/>
</dbReference>
<evidence type="ECO:0000256" key="5">
    <source>
        <dbReference type="SAM" id="MobiDB-lite"/>
    </source>
</evidence>
<dbReference type="CDD" id="cd04733">
    <property type="entry name" value="OYE_like_2_FMN"/>
    <property type="match status" value="1"/>
</dbReference>
<evidence type="ECO:0000256" key="1">
    <source>
        <dbReference type="ARBA" id="ARBA00005979"/>
    </source>
</evidence>
<dbReference type="InterPro" id="IPR001155">
    <property type="entry name" value="OxRdtase_FMN_N"/>
</dbReference>
<name>A0ABR4JBE3_9EURO</name>
<reference evidence="7 8" key="1">
    <citation type="submission" date="2024-07" db="EMBL/GenBank/DDBJ databases">
        <title>Section-level genome sequencing and comparative genomics of Aspergillus sections Usti and Cavernicolus.</title>
        <authorList>
            <consortium name="Lawrence Berkeley National Laboratory"/>
            <person name="Nybo J.L."/>
            <person name="Vesth T.C."/>
            <person name="Theobald S."/>
            <person name="Frisvad J.C."/>
            <person name="Larsen T.O."/>
            <person name="Kjaerboelling I."/>
            <person name="Rothschild-Mancinelli K."/>
            <person name="Lyhne E.K."/>
            <person name="Kogle M.E."/>
            <person name="Barry K."/>
            <person name="Clum A."/>
            <person name="Na H."/>
            <person name="Ledsgaard L."/>
            <person name="Lin J."/>
            <person name="Lipzen A."/>
            <person name="Kuo A."/>
            <person name="Riley R."/>
            <person name="Mondo S."/>
            <person name="LaButti K."/>
            <person name="Haridas S."/>
            <person name="Pangalinan J."/>
            <person name="Salamov A.A."/>
            <person name="Simmons B.A."/>
            <person name="Magnuson J.K."/>
            <person name="Chen J."/>
            <person name="Drula E."/>
            <person name="Henrissat B."/>
            <person name="Wiebenga A."/>
            <person name="Lubbers R.J."/>
            <person name="Gomes A.C."/>
            <person name="Macurrencykelacurrency M.R."/>
            <person name="Stajich J."/>
            <person name="Grigoriev I.V."/>
            <person name="Mortensen U.H."/>
            <person name="De vries R.P."/>
            <person name="Baker S.E."/>
            <person name="Andersen M.R."/>
        </authorList>
    </citation>
    <scope>NUCLEOTIDE SEQUENCE [LARGE SCALE GENOMIC DNA]</scope>
    <source>
        <strain evidence="7 8">CBS 756.74</strain>
    </source>
</reference>
<keyword evidence="2" id="KW-0285">Flavoprotein</keyword>
<organism evidence="7 8">
    <name type="scientific">Aspergillus pseudodeflectus</name>
    <dbReference type="NCBI Taxonomy" id="176178"/>
    <lineage>
        <taxon>Eukaryota</taxon>
        <taxon>Fungi</taxon>
        <taxon>Dikarya</taxon>
        <taxon>Ascomycota</taxon>
        <taxon>Pezizomycotina</taxon>
        <taxon>Eurotiomycetes</taxon>
        <taxon>Eurotiomycetidae</taxon>
        <taxon>Eurotiales</taxon>
        <taxon>Aspergillaceae</taxon>
        <taxon>Aspergillus</taxon>
        <taxon>Aspergillus subgen. Nidulantes</taxon>
    </lineage>
</organism>
<evidence type="ECO:0000313" key="7">
    <source>
        <dbReference type="EMBL" id="KAL2837382.1"/>
    </source>
</evidence>
<gene>
    <name evidence="7" type="ORF">BJX68DRAFT_280220</name>
</gene>
<evidence type="ECO:0000256" key="2">
    <source>
        <dbReference type="ARBA" id="ARBA00022630"/>
    </source>
</evidence>
<dbReference type="InterPro" id="IPR013785">
    <property type="entry name" value="Aldolase_TIM"/>
</dbReference>
<keyword evidence="3" id="KW-0288">FMN</keyword>
<dbReference type="PANTHER" id="PTHR43656:SF2">
    <property type="entry name" value="BINDING OXIDOREDUCTASE, PUTATIVE (AFU_ORTHOLOGUE AFUA_2G08260)-RELATED"/>
    <property type="match status" value="1"/>
</dbReference>
<evidence type="ECO:0000256" key="4">
    <source>
        <dbReference type="ARBA" id="ARBA00023002"/>
    </source>
</evidence>
<feature type="domain" description="NADH:flavin oxidoreductase/NADH oxidase N-terminal" evidence="6">
    <location>
        <begin position="7"/>
        <end position="359"/>
    </location>
</feature>
<comment type="caution">
    <text evidence="7">The sequence shown here is derived from an EMBL/GenBank/DDBJ whole genome shotgun (WGS) entry which is preliminary data.</text>
</comment>
<feature type="region of interest" description="Disordered" evidence="5">
    <location>
        <begin position="390"/>
        <end position="411"/>
    </location>
</feature>
<dbReference type="Gene3D" id="3.20.20.70">
    <property type="entry name" value="Aldolase class I"/>
    <property type="match status" value="1"/>
</dbReference>
<feature type="compositionally biased region" description="Polar residues" evidence="5">
    <location>
        <begin position="400"/>
        <end position="411"/>
    </location>
</feature>